<keyword evidence="2" id="KW-0813">Transport</keyword>
<reference evidence="8" key="1">
    <citation type="journal article" date="2018" name="Curr. Microbiol.">
        <title>Cellulosimicrobium arenosum sp. nov., Isolated from Marine Sediment Sand.</title>
        <authorList>
            <person name="Oh M."/>
            <person name="Kim J.H."/>
            <person name="Yoon J.H."/>
            <person name="Schumann P."/>
            <person name="Kim W."/>
        </authorList>
    </citation>
    <scope>NUCLEOTIDE SEQUENCE</scope>
    <source>
        <strain evidence="8">KCTC 49039</strain>
    </source>
</reference>
<sequence>MSSLLVTSPLAGSVVALSAVPDPVFSQQIVGPGIAIDPEPVEHSHVVAPADGRIGSLFPHAFALETTSGRAILVHLGIDTVNLRGDGFTLHVEAGAEVRRGDLVITWDPARVVAAGLSTVCPVVALQAEPDRVRVRATAGAAVVAQDPLFSWS</sequence>
<gene>
    <name evidence="8" type="ORF">IF651_16255</name>
</gene>
<dbReference type="PANTHER" id="PTHR45008:SF1">
    <property type="entry name" value="PTS SYSTEM GLUCOSE-SPECIFIC EIIA COMPONENT"/>
    <property type="match status" value="1"/>
</dbReference>
<evidence type="ECO:0000256" key="4">
    <source>
        <dbReference type="ARBA" id="ARBA00022679"/>
    </source>
</evidence>
<evidence type="ECO:0000259" key="7">
    <source>
        <dbReference type="PROSITE" id="PS51093"/>
    </source>
</evidence>
<dbReference type="PROSITE" id="PS51093">
    <property type="entry name" value="PTS_EIIA_TYPE_1"/>
    <property type="match status" value="1"/>
</dbReference>
<accession>A0A927J2D4</accession>
<evidence type="ECO:0000256" key="2">
    <source>
        <dbReference type="ARBA" id="ARBA00022448"/>
    </source>
</evidence>
<dbReference type="PANTHER" id="PTHR45008">
    <property type="entry name" value="PTS SYSTEM GLUCOSE-SPECIFIC EIIA COMPONENT"/>
    <property type="match status" value="1"/>
</dbReference>
<keyword evidence="5" id="KW-0598">Phosphotransferase system</keyword>
<dbReference type="GO" id="GO:0009401">
    <property type="term" value="P:phosphoenolpyruvate-dependent sugar phosphotransferase system"/>
    <property type="evidence" value="ECO:0007669"/>
    <property type="project" value="UniProtKB-KW"/>
</dbReference>
<dbReference type="NCBIfam" id="TIGR00830">
    <property type="entry name" value="PTBA"/>
    <property type="match status" value="1"/>
</dbReference>
<organism evidence="8 9">
    <name type="scientific">Cellulosimicrobium arenosum</name>
    <dbReference type="NCBI Taxonomy" id="2708133"/>
    <lineage>
        <taxon>Bacteria</taxon>
        <taxon>Bacillati</taxon>
        <taxon>Actinomycetota</taxon>
        <taxon>Actinomycetes</taxon>
        <taxon>Micrococcales</taxon>
        <taxon>Promicromonosporaceae</taxon>
        <taxon>Cellulosimicrobium</taxon>
    </lineage>
</organism>
<keyword evidence="3 8" id="KW-0762">Sugar transport</keyword>
<reference evidence="8" key="2">
    <citation type="submission" date="2020-09" db="EMBL/GenBank/DDBJ databases">
        <authorList>
            <person name="Yu Y."/>
        </authorList>
    </citation>
    <scope>NUCLEOTIDE SEQUENCE</scope>
    <source>
        <strain evidence="8">KCTC 49039</strain>
    </source>
</reference>
<dbReference type="InterPro" id="IPR001127">
    <property type="entry name" value="PTS_EIIA_1_perm"/>
</dbReference>
<dbReference type="GO" id="GO:0016301">
    <property type="term" value="F:kinase activity"/>
    <property type="evidence" value="ECO:0007669"/>
    <property type="project" value="UniProtKB-KW"/>
</dbReference>
<keyword evidence="4" id="KW-0808">Transferase</keyword>
<dbReference type="Pfam" id="PF00358">
    <property type="entry name" value="PTS_EIIA_1"/>
    <property type="match status" value="1"/>
</dbReference>
<proteinExistence type="predicted"/>
<dbReference type="InterPro" id="IPR050890">
    <property type="entry name" value="PTS_EIIA_component"/>
</dbReference>
<dbReference type="Gene3D" id="2.70.70.10">
    <property type="entry name" value="Glucose Permease (Domain IIA)"/>
    <property type="match status" value="1"/>
</dbReference>
<dbReference type="InterPro" id="IPR011055">
    <property type="entry name" value="Dup_hybrid_motif"/>
</dbReference>
<evidence type="ECO:0000256" key="5">
    <source>
        <dbReference type="ARBA" id="ARBA00022683"/>
    </source>
</evidence>
<dbReference type="SUPFAM" id="SSF51261">
    <property type="entry name" value="Duplicated hybrid motif"/>
    <property type="match status" value="1"/>
</dbReference>
<evidence type="ECO:0000256" key="1">
    <source>
        <dbReference type="ARBA" id="ARBA00004496"/>
    </source>
</evidence>
<dbReference type="PROSITE" id="PS00371">
    <property type="entry name" value="PTS_EIIA_TYPE_1_HIS"/>
    <property type="match status" value="1"/>
</dbReference>
<dbReference type="EMBL" id="JACYHB010000017">
    <property type="protein sequence ID" value="MBD8080602.1"/>
    <property type="molecule type" value="Genomic_DNA"/>
</dbReference>
<comment type="subcellular location">
    <subcellularLocation>
        <location evidence="1">Cytoplasm</location>
    </subcellularLocation>
</comment>
<dbReference type="Proteomes" id="UP000610846">
    <property type="component" value="Unassembled WGS sequence"/>
</dbReference>
<comment type="caution">
    <text evidence="8">The sequence shown here is derived from an EMBL/GenBank/DDBJ whole genome shotgun (WGS) entry which is preliminary data.</text>
</comment>
<dbReference type="AlphaFoldDB" id="A0A927J2D4"/>
<feature type="domain" description="PTS EIIA type-1" evidence="7">
    <location>
        <begin position="22"/>
        <end position="127"/>
    </location>
</feature>
<protein>
    <submittedName>
        <fullName evidence="8">PTS glucose transporter subunit IIA</fullName>
    </submittedName>
</protein>
<evidence type="ECO:0000256" key="3">
    <source>
        <dbReference type="ARBA" id="ARBA00022597"/>
    </source>
</evidence>
<evidence type="ECO:0000313" key="8">
    <source>
        <dbReference type="EMBL" id="MBD8080602.1"/>
    </source>
</evidence>
<dbReference type="FunFam" id="2.70.70.10:FF:000001">
    <property type="entry name" value="PTS system glucose-specific IIA component"/>
    <property type="match status" value="1"/>
</dbReference>
<keyword evidence="6" id="KW-0418">Kinase</keyword>
<evidence type="ECO:0000313" key="9">
    <source>
        <dbReference type="Proteomes" id="UP000610846"/>
    </source>
</evidence>
<name>A0A927J2D4_9MICO</name>
<evidence type="ECO:0000256" key="6">
    <source>
        <dbReference type="ARBA" id="ARBA00022777"/>
    </source>
</evidence>
<dbReference type="GO" id="GO:0005737">
    <property type="term" value="C:cytoplasm"/>
    <property type="evidence" value="ECO:0007669"/>
    <property type="project" value="UniProtKB-SubCell"/>
</dbReference>
<keyword evidence="9" id="KW-1185">Reference proteome</keyword>